<gene>
    <name evidence="1" type="primary">HADO</name>
    <name evidence="1" type="ORF">PBK173_000098900</name>
    <name evidence="3" type="ORF">PBNK65E_000094200</name>
    <name evidence="2" type="ORF">PBNK65NY_000093600</name>
    <name evidence="5" type="ORF">PBSP11A_000093700</name>
    <name evidence="4" type="ORF">PBSP11RLL_000093900</name>
</gene>
<evidence type="ECO:0000313" key="1">
    <source>
        <dbReference type="EMBL" id="CXI15894.1"/>
    </source>
</evidence>
<evidence type="ECO:0000313" key="5">
    <source>
        <dbReference type="EMBL" id="SCO59582.1"/>
    </source>
</evidence>
<sequence length="379" mass="44657">MKKIKSFYPFGKKSNYNIQGKETDIDELNKVQNKNEYDLLSYHNVNNYTNLVKINKMSNHTKTIEFFRKRNDNNENVANNKTSLSSKIDKTRLEKKVDKSSEDNRISINNWNFLNNKSNKNEIYNMNNDIINYKLRNENKYIENKNMKENKLIKSKQYIYKKLIVFDYDDTILPTSWITVKMKLGLFDVIPKHIRQLFNKLSNVVINTLRLCLTQGKLVIVTNASLEWLINSAKNYIPLVWSFIVHNNIRIVSARDTLVNTFVDSKDWKKVIFHQIINELLSPYLYNTSFICFIYSVGDGNDERNACFFISQLNQYSSCIFKSLKFLPEPTCQKLIAEHELFSYFMNGPNNSPKMWSYNVSVPPVFPINFKDRNSIKNL</sequence>
<evidence type="ECO:0000313" key="3">
    <source>
        <dbReference type="EMBL" id="SCN23331.1"/>
    </source>
</evidence>
<dbReference type="OrthoDB" id="166018at2759"/>
<dbReference type="EMBL" id="LT608142">
    <property type="protein sequence ID" value="SCM19587.1"/>
    <property type="molecule type" value="Genomic_DNA"/>
</dbReference>
<evidence type="ECO:0000313" key="10">
    <source>
        <dbReference type="Proteomes" id="UP000516480"/>
    </source>
</evidence>
<protein>
    <submittedName>
        <fullName evidence="1">HAD domain ookinete protein</fullName>
    </submittedName>
</protein>
<dbReference type="EMBL" id="LT608254">
    <property type="protein sequence ID" value="SCO59582.1"/>
    <property type="molecule type" value="Genomic_DNA"/>
</dbReference>
<evidence type="ECO:0000313" key="6">
    <source>
        <dbReference type="Proteomes" id="UP000069549"/>
    </source>
</evidence>
<evidence type="ECO:0000313" key="4">
    <source>
        <dbReference type="EMBL" id="SCO59028.1"/>
    </source>
</evidence>
<organism evidence="1 6">
    <name type="scientific">Plasmodium berghei</name>
    <dbReference type="NCBI Taxonomy" id="5821"/>
    <lineage>
        <taxon>Eukaryota</taxon>
        <taxon>Sar</taxon>
        <taxon>Alveolata</taxon>
        <taxon>Apicomplexa</taxon>
        <taxon>Aconoidasida</taxon>
        <taxon>Haemosporida</taxon>
        <taxon>Plasmodiidae</taxon>
        <taxon>Plasmodium</taxon>
        <taxon>Plasmodium (Vinckeia)</taxon>
    </lineage>
</organism>
<proteinExistence type="predicted"/>
<evidence type="ECO:0000313" key="2">
    <source>
        <dbReference type="EMBL" id="SCM19587.1"/>
    </source>
</evidence>
<accession>A0A0Y9V6H5</accession>
<dbReference type="SUPFAM" id="SSF56784">
    <property type="entry name" value="HAD-like"/>
    <property type="match status" value="1"/>
</dbReference>
<dbReference type="VEuPathDB" id="PlasmoDB:PBANKA_0603900"/>
<dbReference type="EMBL" id="LT614632">
    <property type="protein sequence ID" value="SCN23331.1"/>
    <property type="molecule type" value="Genomic_DNA"/>
</dbReference>
<dbReference type="PANTHER" id="PTHR38899">
    <property type="entry name" value="DOMAIN OOKINETE PROTEIN, PUTATIVE-RELATED"/>
    <property type="match status" value="1"/>
</dbReference>
<dbReference type="Proteomes" id="UP000069549">
    <property type="component" value="Chromosome 6"/>
</dbReference>
<evidence type="ECO:0000313" key="7">
    <source>
        <dbReference type="Proteomes" id="UP000219860"/>
    </source>
</evidence>
<evidence type="ECO:0000313" key="8">
    <source>
        <dbReference type="Proteomes" id="UP000219974"/>
    </source>
</evidence>
<reference evidence="1 6" key="1">
    <citation type="submission" date="2016-02" db="EMBL/GenBank/DDBJ databases">
        <authorList>
            <consortium name="Pathogen Informatics"/>
        </authorList>
    </citation>
    <scope>NUCLEOTIDE SEQUENCE [LARGE SCALE GENOMIC DNA]</scope>
    <source>
        <strain evidence="1 6">K173</strain>
        <strain evidence="2 10">NK65 ny</strain>
        <strain evidence="3 9">NK65e</strain>
        <strain evidence="5 7">SP11 Antwerpcl1</strain>
        <strain evidence="4 8">SP11 RLL</strain>
    </source>
</reference>
<dbReference type="Proteomes" id="UP000516480">
    <property type="component" value="Chromosome 6"/>
</dbReference>
<dbReference type="EMBL" id="LT608270">
    <property type="protein sequence ID" value="SCO59028.1"/>
    <property type="molecule type" value="Genomic_DNA"/>
</dbReference>
<dbReference type="PANTHER" id="PTHR38899:SF1">
    <property type="entry name" value="PROTEIN KINASE"/>
    <property type="match status" value="1"/>
</dbReference>
<dbReference type="AlphaFoldDB" id="A0A0Y9V6H5"/>
<dbReference type="OMA" id="EHELFSY"/>
<dbReference type="Proteomes" id="UP000219974">
    <property type="component" value="Chromosome 6"/>
</dbReference>
<dbReference type="InterPro" id="IPR036412">
    <property type="entry name" value="HAD-like_sf"/>
</dbReference>
<dbReference type="Proteomes" id="UP000220214">
    <property type="component" value="Chromosome 6"/>
</dbReference>
<evidence type="ECO:0000313" key="9">
    <source>
        <dbReference type="Proteomes" id="UP000220214"/>
    </source>
</evidence>
<name>A0A0Y9V6H5_PLABE</name>
<dbReference type="Proteomes" id="UP000219860">
    <property type="component" value="Chromosome 6"/>
</dbReference>
<dbReference type="EMBL" id="LT160026">
    <property type="protein sequence ID" value="CXI15894.1"/>
    <property type="molecule type" value="Genomic_DNA"/>
</dbReference>